<feature type="compositionally biased region" description="Polar residues" evidence="1">
    <location>
        <begin position="50"/>
        <end position="61"/>
    </location>
</feature>
<organism evidence="3 4">
    <name type="scientific">Thalassospira povalilytica</name>
    <dbReference type="NCBI Taxonomy" id="732237"/>
    <lineage>
        <taxon>Bacteria</taxon>
        <taxon>Pseudomonadati</taxon>
        <taxon>Pseudomonadota</taxon>
        <taxon>Alphaproteobacteria</taxon>
        <taxon>Rhodospirillales</taxon>
        <taxon>Thalassospiraceae</taxon>
        <taxon>Thalassospira</taxon>
    </lineage>
</organism>
<keyword evidence="2" id="KW-0812">Transmembrane</keyword>
<evidence type="ECO:0000313" key="4">
    <source>
        <dbReference type="Proteomes" id="UP000664405"/>
    </source>
</evidence>
<comment type="caution">
    <text evidence="3">The sequence shown here is derived from an EMBL/GenBank/DDBJ whole genome shotgun (WGS) entry which is preliminary data.</text>
</comment>
<dbReference type="Proteomes" id="UP000664405">
    <property type="component" value="Unassembled WGS sequence"/>
</dbReference>
<feature type="region of interest" description="Disordered" evidence="1">
    <location>
        <begin position="1"/>
        <end position="64"/>
    </location>
</feature>
<reference evidence="3" key="1">
    <citation type="submission" date="2020-12" db="EMBL/GenBank/DDBJ databases">
        <title>Oil enriched cultivation method for isolating marine PHA-producing bacteria.</title>
        <authorList>
            <person name="Zheng W."/>
            <person name="Yu S."/>
            <person name="Huang Y."/>
        </authorList>
    </citation>
    <scope>NUCLEOTIDE SEQUENCE</scope>
    <source>
        <strain evidence="3">SY-2-3</strain>
    </source>
</reference>
<evidence type="ECO:0000313" key="3">
    <source>
        <dbReference type="EMBL" id="MBN8195804.1"/>
    </source>
</evidence>
<dbReference type="RefSeq" id="WP_206926780.1">
    <property type="nucleotide sequence ID" value="NZ_JAEKJW010000001.1"/>
</dbReference>
<evidence type="ECO:0000256" key="1">
    <source>
        <dbReference type="SAM" id="MobiDB-lite"/>
    </source>
</evidence>
<feature type="compositionally biased region" description="Polar residues" evidence="1">
    <location>
        <begin position="1"/>
        <end position="15"/>
    </location>
</feature>
<gene>
    <name evidence="3" type="ORF">JF547_04920</name>
</gene>
<protein>
    <submittedName>
        <fullName evidence="3">Uncharacterized protein</fullName>
    </submittedName>
</protein>
<sequence>MTGNNASTPQDNGSKSKNRNPDEGTVLDRIKMPPMSGEEALRRFHENGHSSDGQGPETGQSDFAGLHPLMKLVSLGGTLLMITALLLGVLYLFGA</sequence>
<proteinExistence type="predicted"/>
<feature type="compositionally biased region" description="Basic and acidic residues" evidence="1">
    <location>
        <begin position="39"/>
        <end position="49"/>
    </location>
</feature>
<evidence type="ECO:0000256" key="2">
    <source>
        <dbReference type="SAM" id="Phobius"/>
    </source>
</evidence>
<keyword evidence="2" id="KW-0472">Membrane</keyword>
<accession>A0A8I1SII2</accession>
<name>A0A8I1SII2_9PROT</name>
<feature type="transmembrane region" description="Helical" evidence="2">
    <location>
        <begin position="72"/>
        <end position="93"/>
    </location>
</feature>
<dbReference type="EMBL" id="JAEKJW010000001">
    <property type="protein sequence ID" value="MBN8195804.1"/>
    <property type="molecule type" value="Genomic_DNA"/>
</dbReference>
<dbReference type="AlphaFoldDB" id="A0A8I1SII2"/>
<keyword evidence="2" id="KW-1133">Transmembrane helix</keyword>
<feature type="compositionally biased region" description="Basic and acidic residues" evidence="1">
    <location>
        <begin position="19"/>
        <end position="31"/>
    </location>
</feature>